<dbReference type="Proteomes" id="UP000193944">
    <property type="component" value="Unassembled WGS sequence"/>
</dbReference>
<protein>
    <submittedName>
        <fullName evidence="2">Uncharacterized protein</fullName>
    </submittedName>
</protein>
<name>A0A1Y1X5W2_9FUNG</name>
<feature type="region of interest" description="Disordered" evidence="1">
    <location>
        <begin position="55"/>
        <end position="80"/>
    </location>
</feature>
<dbReference type="EMBL" id="MCFG01000124">
    <property type="protein sequence ID" value="ORX81200.1"/>
    <property type="molecule type" value="Genomic_DNA"/>
</dbReference>
<dbReference type="AlphaFoldDB" id="A0A1Y1X5W2"/>
<evidence type="ECO:0000313" key="3">
    <source>
        <dbReference type="Proteomes" id="UP000193944"/>
    </source>
</evidence>
<organism evidence="2 3">
    <name type="scientific">Anaeromyces robustus</name>
    <dbReference type="NCBI Taxonomy" id="1754192"/>
    <lineage>
        <taxon>Eukaryota</taxon>
        <taxon>Fungi</taxon>
        <taxon>Fungi incertae sedis</taxon>
        <taxon>Chytridiomycota</taxon>
        <taxon>Chytridiomycota incertae sedis</taxon>
        <taxon>Neocallimastigomycetes</taxon>
        <taxon>Neocallimastigales</taxon>
        <taxon>Neocallimastigaceae</taxon>
        <taxon>Anaeromyces</taxon>
    </lineage>
</organism>
<accession>A0A1Y1X5W2</accession>
<dbReference type="OrthoDB" id="10635195at2759"/>
<sequence>MNEFLTEVKQRLKEKQDQEEELKMKQLTTIIEKDNNMSKKLSKLSNINKSLITENENESKIKSTSSSELTPTNISDNPNLVTSIKNKKTIMNSSNSTSIRKFKSTKPKITKADKKFCEG</sequence>
<comment type="caution">
    <text evidence="2">The sequence shown here is derived from an EMBL/GenBank/DDBJ whole genome shotgun (WGS) entry which is preliminary data.</text>
</comment>
<keyword evidence="3" id="KW-1185">Reference proteome</keyword>
<evidence type="ECO:0000256" key="1">
    <source>
        <dbReference type="SAM" id="MobiDB-lite"/>
    </source>
</evidence>
<evidence type="ECO:0000313" key="2">
    <source>
        <dbReference type="EMBL" id="ORX81200.1"/>
    </source>
</evidence>
<gene>
    <name evidence="2" type="ORF">BCR32DRAFT_245072</name>
</gene>
<feature type="compositionally biased region" description="Polar residues" evidence="1">
    <location>
        <begin position="62"/>
        <end position="80"/>
    </location>
</feature>
<reference evidence="2 3" key="2">
    <citation type="submission" date="2016-08" db="EMBL/GenBank/DDBJ databases">
        <title>Pervasive Adenine N6-methylation of Active Genes in Fungi.</title>
        <authorList>
            <consortium name="DOE Joint Genome Institute"/>
            <person name="Mondo S.J."/>
            <person name="Dannebaum R.O."/>
            <person name="Kuo R.C."/>
            <person name="Labutti K."/>
            <person name="Haridas S."/>
            <person name="Kuo A."/>
            <person name="Salamov A."/>
            <person name="Ahrendt S.R."/>
            <person name="Lipzen A."/>
            <person name="Sullivan W."/>
            <person name="Andreopoulos W.B."/>
            <person name="Clum A."/>
            <person name="Lindquist E."/>
            <person name="Daum C."/>
            <person name="Ramamoorthy G.K."/>
            <person name="Gryganskyi A."/>
            <person name="Culley D."/>
            <person name="Magnuson J.K."/>
            <person name="James T.Y."/>
            <person name="O'Malley M.A."/>
            <person name="Stajich J.E."/>
            <person name="Spatafora J.W."/>
            <person name="Visel A."/>
            <person name="Grigoriev I.V."/>
        </authorList>
    </citation>
    <scope>NUCLEOTIDE SEQUENCE [LARGE SCALE GENOMIC DNA]</scope>
    <source>
        <strain evidence="2 3">S4</strain>
    </source>
</reference>
<reference evidence="2 3" key="1">
    <citation type="submission" date="2016-08" db="EMBL/GenBank/DDBJ databases">
        <title>A Parts List for Fungal Cellulosomes Revealed by Comparative Genomics.</title>
        <authorList>
            <consortium name="DOE Joint Genome Institute"/>
            <person name="Haitjema C.H."/>
            <person name="Gilmore S.P."/>
            <person name="Henske J.K."/>
            <person name="Solomon K.V."/>
            <person name="De Groot R."/>
            <person name="Kuo A."/>
            <person name="Mondo S.J."/>
            <person name="Salamov A.A."/>
            <person name="Labutti K."/>
            <person name="Zhao Z."/>
            <person name="Chiniquy J."/>
            <person name="Barry K."/>
            <person name="Brewer H.M."/>
            <person name="Purvine S.O."/>
            <person name="Wright A.T."/>
            <person name="Boxma B."/>
            <person name="Van Alen T."/>
            <person name="Hackstein J.H."/>
            <person name="Baker S.E."/>
            <person name="Grigoriev I.V."/>
            <person name="O'Malley M.A."/>
        </authorList>
    </citation>
    <scope>NUCLEOTIDE SEQUENCE [LARGE SCALE GENOMIC DNA]</scope>
    <source>
        <strain evidence="2 3">S4</strain>
    </source>
</reference>
<proteinExistence type="predicted"/>